<proteinExistence type="predicted"/>
<evidence type="ECO:0000259" key="1">
    <source>
        <dbReference type="Pfam" id="PF06985"/>
    </source>
</evidence>
<dbReference type="Pfam" id="PF26639">
    <property type="entry name" value="Het-6_barrel"/>
    <property type="match status" value="1"/>
</dbReference>
<dbReference type="EMBL" id="KZ613949">
    <property type="protein sequence ID" value="PMD37712.1"/>
    <property type="molecule type" value="Genomic_DNA"/>
</dbReference>
<dbReference type="Pfam" id="PF06985">
    <property type="entry name" value="HET"/>
    <property type="match status" value="1"/>
</dbReference>
<dbReference type="PANTHER" id="PTHR24148">
    <property type="entry name" value="ANKYRIN REPEAT DOMAIN-CONTAINING PROTEIN 39 HOMOLOG-RELATED"/>
    <property type="match status" value="1"/>
</dbReference>
<dbReference type="InterPro" id="IPR010730">
    <property type="entry name" value="HET"/>
</dbReference>
<protein>
    <submittedName>
        <fullName evidence="2">HET-domain-containing protein</fullName>
    </submittedName>
</protein>
<dbReference type="Proteomes" id="UP000235786">
    <property type="component" value="Unassembled WGS sequence"/>
</dbReference>
<dbReference type="InterPro" id="IPR052895">
    <property type="entry name" value="HetReg/Transcr_Mod"/>
</dbReference>
<dbReference type="STRING" id="1149755.A0A2J6RGR6"/>
<dbReference type="AlphaFoldDB" id="A0A2J6RGR6"/>
<dbReference type="OrthoDB" id="3556612at2759"/>
<sequence length="599" mass="68518">MNDLLDYVSMGYQSLVDDLTVTQPPIVGRWVIRVIELQPGAHDEPIICKLEHVALGTLNGHYEALSYVWGEPTKDIQITVNEQHFHVTKNLDSALRRLRFKQSERRLWVDAICINQEDLQERSVQVQRMWAIYGLASRVVIDLGEETVHSRMGMNLVKNMAALDISDKENVLEFLQSSANFPHRSSWRAVRDIFDRPWWRRVWIVQEVAMATDAIVLCGRSDLKWELFENAIVILTDLYFHPEDYPRDAIVGLHFPGLHLAAPYSIYTARRQHRSAEGMETTLAALMIHFRSAETSDPRDHLYGLLRLSRLTESIRPDYLQTPQEVYIEIVRTSVTGQDGLAIFSALTYSRNSLKNLPSWCPDWSAPSPNNFPFFMPDFRCTSNRNVNANFDAATLTLHGIKLEVLDTVQMYRVETPLVPVEDLISFIQSFSGSHMRIKSEAKAFVRIACALFSRKRFFEEFDKITNVSERRIARLYGSWLMRRILESGSNPLIHQFSAGELADNVGTEHRLVANISYGRTIFATKNGELGIGPLGVEPDDIVVALFGGRTPFVLRPIKNDQDCTYHIIGDCFVERWMSGRAIDELKQGKLVEEKFILT</sequence>
<gene>
    <name evidence="2" type="ORF">L207DRAFT_464150</name>
</gene>
<dbReference type="PANTHER" id="PTHR24148:SF64">
    <property type="entry name" value="HETEROKARYON INCOMPATIBILITY DOMAIN-CONTAINING PROTEIN"/>
    <property type="match status" value="1"/>
</dbReference>
<evidence type="ECO:0000313" key="3">
    <source>
        <dbReference type="Proteomes" id="UP000235786"/>
    </source>
</evidence>
<accession>A0A2J6RGR6</accession>
<feature type="domain" description="Heterokaryon incompatibility" evidence="1">
    <location>
        <begin position="62"/>
        <end position="207"/>
    </location>
</feature>
<name>A0A2J6RGR6_HYAVF</name>
<evidence type="ECO:0000313" key="2">
    <source>
        <dbReference type="EMBL" id="PMD37712.1"/>
    </source>
</evidence>
<reference evidence="2 3" key="1">
    <citation type="submission" date="2016-04" db="EMBL/GenBank/DDBJ databases">
        <title>A degradative enzymes factory behind the ericoid mycorrhizal symbiosis.</title>
        <authorList>
            <consortium name="DOE Joint Genome Institute"/>
            <person name="Martino E."/>
            <person name="Morin E."/>
            <person name="Grelet G."/>
            <person name="Kuo A."/>
            <person name="Kohler A."/>
            <person name="Daghino S."/>
            <person name="Barry K."/>
            <person name="Choi C."/>
            <person name="Cichocki N."/>
            <person name="Clum A."/>
            <person name="Copeland A."/>
            <person name="Hainaut M."/>
            <person name="Haridas S."/>
            <person name="Labutti K."/>
            <person name="Lindquist E."/>
            <person name="Lipzen A."/>
            <person name="Khouja H.-R."/>
            <person name="Murat C."/>
            <person name="Ohm R."/>
            <person name="Olson A."/>
            <person name="Spatafora J."/>
            <person name="Veneault-Fourrey C."/>
            <person name="Henrissat B."/>
            <person name="Grigoriev I."/>
            <person name="Martin F."/>
            <person name="Perotto S."/>
        </authorList>
    </citation>
    <scope>NUCLEOTIDE SEQUENCE [LARGE SCALE GENOMIC DNA]</scope>
    <source>
        <strain evidence="2 3">F</strain>
    </source>
</reference>
<keyword evidence="3" id="KW-1185">Reference proteome</keyword>
<organism evidence="2 3">
    <name type="scientific">Hyaloscypha variabilis (strain UAMH 11265 / GT02V1 / F)</name>
    <name type="common">Meliniomyces variabilis</name>
    <dbReference type="NCBI Taxonomy" id="1149755"/>
    <lineage>
        <taxon>Eukaryota</taxon>
        <taxon>Fungi</taxon>
        <taxon>Dikarya</taxon>
        <taxon>Ascomycota</taxon>
        <taxon>Pezizomycotina</taxon>
        <taxon>Leotiomycetes</taxon>
        <taxon>Helotiales</taxon>
        <taxon>Hyaloscyphaceae</taxon>
        <taxon>Hyaloscypha</taxon>
        <taxon>Hyaloscypha variabilis</taxon>
    </lineage>
</organism>